<protein>
    <submittedName>
        <fullName evidence="1">Uncharacterized protein</fullName>
    </submittedName>
</protein>
<evidence type="ECO:0000313" key="2">
    <source>
        <dbReference type="Proteomes" id="UP001473063"/>
    </source>
</evidence>
<accession>A0ABV1BK41</accession>
<evidence type="ECO:0000313" key="1">
    <source>
        <dbReference type="EMBL" id="MEQ2372549.1"/>
    </source>
</evidence>
<comment type="caution">
    <text evidence="1">The sequence shown here is derived from an EMBL/GenBank/DDBJ whole genome shotgun (WGS) entry which is preliminary data.</text>
</comment>
<name>A0ABV1BK41_9FIRM</name>
<sequence length="88" mass="9854">MTPYEELIEQMRKAGRFYNPQVPEFGIMGHDGRVKIGSGIINKSDYSVSSNLAVKDGINHLEEGDKVLLMKMNDTEEFVLIAKVVDPV</sequence>
<reference evidence="1 2" key="1">
    <citation type="submission" date="2024-03" db="EMBL/GenBank/DDBJ databases">
        <title>Human intestinal bacterial collection.</title>
        <authorList>
            <person name="Pauvert C."/>
            <person name="Hitch T.C.A."/>
            <person name="Clavel T."/>
        </authorList>
    </citation>
    <scope>NUCLEOTIDE SEQUENCE [LARGE SCALE GENOMIC DNA]</scope>
    <source>
        <strain evidence="1 2">CLA-JM-H16</strain>
    </source>
</reference>
<keyword evidence="2" id="KW-1185">Reference proteome</keyword>
<organism evidence="1 2">
    <name type="scientific">Blautia aquisgranensis</name>
    <dbReference type="NCBI Taxonomy" id="3133153"/>
    <lineage>
        <taxon>Bacteria</taxon>
        <taxon>Bacillati</taxon>
        <taxon>Bacillota</taxon>
        <taxon>Clostridia</taxon>
        <taxon>Lachnospirales</taxon>
        <taxon>Lachnospiraceae</taxon>
        <taxon>Blautia</taxon>
    </lineage>
</organism>
<dbReference type="EMBL" id="JBBMEJ010000056">
    <property type="protein sequence ID" value="MEQ2372549.1"/>
    <property type="molecule type" value="Genomic_DNA"/>
</dbReference>
<gene>
    <name evidence="1" type="ORF">WMO28_16855</name>
</gene>
<dbReference type="RefSeq" id="WP_118514826.1">
    <property type="nucleotide sequence ID" value="NZ_JBBMEJ010000056.1"/>
</dbReference>
<proteinExistence type="predicted"/>
<dbReference type="Proteomes" id="UP001473063">
    <property type="component" value="Unassembled WGS sequence"/>
</dbReference>